<comment type="subcellular location">
    <subcellularLocation>
        <location evidence="1">Cell envelope</location>
    </subcellularLocation>
</comment>
<keyword evidence="4" id="KW-0408">Iron</keyword>
<sequence>MKKADILKKLVLWALALVSCWAQAQTFKHELGEVTFDKTPQRVVALDWVLTEAVLSLGVTPVGIADVSGYQTWVSEPVLSDDVINVGSRREPNLELLAELKPDVILMSEHMAAAYRPLQRIAPVMVYSAYSNDKTPLESATLMTTQLGKLLDKEQQAQQVIAQTNDKLANNGEMVRKHVSDVKPLMFVRFINDKTLRIHGEGSLADDTITKMGLVNDWSANTNLWGFTTAGFEKLAEHQQTNLMIFGPLTEAEKGNLTKSLLWQAMAFTREDTVYELPAIWTFGGLISAQRFSDHITQQLINTHEQF</sequence>
<dbReference type="PANTHER" id="PTHR30532:SF1">
    <property type="entry name" value="IRON(3+)-HYDROXAMATE-BINDING PROTEIN FHUD"/>
    <property type="match status" value="1"/>
</dbReference>
<dbReference type="GO" id="GO:0030288">
    <property type="term" value="C:outer membrane-bounded periplasmic space"/>
    <property type="evidence" value="ECO:0007669"/>
    <property type="project" value="TreeGrafter"/>
</dbReference>
<accession>A0A2T3NN93</accession>
<dbReference type="InterPro" id="IPR051313">
    <property type="entry name" value="Bact_iron-sidero_bind"/>
</dbReference>
<organism evidence="8 9">
    <name type="scientific">Photobacterium sanctipauli</name>
    <dbReference type="NCBI Taxonomy" id="1342794"/>
    <lineage>
        <taxon>Bacteria</taxon>
        <taxon>Pseudomonadati</taxon>
        <taxon>Pseudomonadota</taxon>
        <taxon>Gammaproteobacteria</taxon>
        <taxon>Vibrionales</taxon>
        <taxon>Vibrionaceae</taxon>
        <taxon>Photobacterium</taxon>
    </lineage>
</organism>
<protein>
    <submittedName>
        <fullName evidence="8">Peptide ABC transporter substrate-binding protein</fullName>
    </submittedName>
</protein>
<dbReference type="PROSITE" id="PS51257">
    <property type="entry name" value="PROKAR_LIPOPROTEIN"/>
    <property type="match status" value="1"/>
</dbReference>
<dbReference type="AlphaFoldDB" id="A0A2T3NN93"/>
<feature type="chain" id="PRO_5015461931" evidence="6">
    <location>
        <begin position="25"/>
        <end position="307"/>
    </location>
</feature>
<dbReference type="SUPFAM" id="SSF53807">
    <property type="entry name" value="Helical backbone' metal receptor"/>
    <property type="match status" value="1"/>
</dbReference>
<feature type="domain" description="Fe/B12 periplasmic-binding" evidence="7">
    <location>
        <begin position="42"/>
        <end position="304"/>
    </location>
</feature>
<proteinExistence type="inferred from homology"/>
<dbReference type="RefSeq" id="WP_107272373.1">
    <property type="nucleotide sequence ID" value="NZ_PYMA01000015.1"/>
</dbReference>
<evidence type="ECO:0000313" key="9">
    <source>
        <dbReference type="Proteomes" id="UP000241771"/>
    </source>
</evidence>
<dbReference type="Proteomes" id="UP000241771">
    <property type="component" value="Unassembled WGS sequence"/>
</dbReference>
<evidence type="ECO:0000256" key="4">
    <source>
        <dbReference type="ARBA" id="ARBA00022496"/>
    </source>
</evidence>
<evidence type="ECO:0000256" key="6">
    <source>
        <dbReference type="SAM" id="SignalP"/>
    </source>
</evidence>
<feature type="signal peptide" evidence="6">
    <location>
        <begin position="1"/>
        <end position="24"/>
    </location>
</feature>
<keyword evidence="4" id="KW-0410">Iron transport</keyword>
<evidence type="ECO:0000256" key="1">
    <source>
        <dbReference type="ARBA" id="ARBA00004196"/>
    </source>
</evidence>
<dbReference type="InterPro" id="IPR002491">
    <property type="entry name" value="ABC_transptr_periplasmic_BD"/>
</dbReference>
<gene>
    <name evidence="8" type="ORF">C9I98_19435</name>
</gene>
<dbReference type="CDD" id="cd01146">
    <property type="entry name" value="FhuD"/>
    <property type="match status" value="1"/>
</dbReference>
<comment type="similarity">
    <text evidence="2">Belongs to the bacterial solute-binding protein 8 family.</text>
</comment>
<keyword evidence="5 6" id="KW-0732">Signal</keyword>
<dbReference type="EMBL" id="PYMA01000015">
    <property type="protein sequence ID" value="PSW17184.1"/>
    <property type="molecule type" value="Genomic_DNA"/>
</dbReference>
<keyword evidence="9" id="KW-1185">Reference proteome</keyword>
<reference evidence="8 9" key="1">
    <citation type="submission" date="2018-01" db="EMBL/GenBank/DDBJ databases">
        <title>Whole genome sequencing of Histamine producing bacteria.</title>
        <authorList>
            <person name="Butler K."/>
        </authorList>
    </citation>
    <scope>NUCLEOTIDE SEQUENCE [LARGE SCALE GENOMIC DNA]</scope>
    <source>
        <strain evidence="8 9">DSM 100436</strain>
    </source>
</reference>
<evidence type="ECO:0000256" key="3">
    <source>
        <dbReference type="ARBA" id="ARBA00022448"/>
    </source>
</evidence>
<evidence type="ECO:0000259" key="7">
    <source>
        <dbReference type="PROSITE" id="PS50983"/>
    </source>
</evidence>
<evidence type="ECO:0000313" key="8">
    <source>
        <dbReference type="EMBL" id="PSW17184.1"/>
    </source>
</evidence>
<keyword evidence="4" id="KW-0406">Ion transport</keyword>
<dbReference type="Gene3D" id="3.40.50.1980">
    <property type="entry name" value="Nitrogenase molybdenum iron protein domain"/>
    <property type="match status" value="2"/>
</dbReference>
<dbReference type="PANTHER" id="PTHR30532">
    <property type="entry name" value="IRON III DICITRATE-BINDING PERIPLASMIC PROTEIN"/>
    <property type="match status" value="1"/>
</dbReference>
<dbReference type="PROSITE" id="PS50983">
    <property type="entry name" value="FE_B12_PBP"/>
    <property type="match status" value="1"/>
</dbReference>
<evidence type="ECO:0000256" key="2">
    <source>
        <dbReference type="ARBA" id="ARBA00008814"/>
    </source>
</evidence>
<keyword evidence="3" id="KW-0813">Transport</keyword>
<name>A0A2T3NN93_9GAMM</name>
<dbReference type="PRINTS" id="PR01715">
    <property type="entry name" value="FERRIBNDNGPP"/>
</dbReference>
<dbReference type="GO" id="GO:1901678">
    <property type="term" value="P:iron coordination entity transport"/>
    <property type="evidence" value="ECO:0007669"/>
    <property type="project" value="UniProtKB-ARBA"/>
</dbReference>
<comment type="caution">
    <text evidence="8">The sequence shown here is derived from an EMBL/GenBank/DDBJ whole genome shotgun (WGS) entry which is preliminary data.</text>
</comment>
<evidence type="ECO:0000256" key="5">
    <source>
        <dbReference type="ARBA" id="ARBA00022729"/>
    </source>
</evidence>
<dbReference type="Pfam" id="PF01497">
    <property type="entry name" value="Peripla_BP_2"/>
    <property type="match status" value="1"/>
</dbReference>